<dbReference type="Pfam" id="PF00675">
    <property type="entry name" value="Peptidase_M16"/>
    <property type="match status" value="1"/>
</dbReference>
<dbReference type="InterPro" id="IPR011249">
    <property type="entry name" value="Metalloenz_LuxS/M16"/>
</dbReference>
<dbReference type="PANTHER" id="PTHR11851">
    <property type="entry name" value="METALLOPROTEASE"/>
    <property type="match status" value="1"/>
</dbReference>
<dbReference type="GO" id="GO:0046872">
    <property type="term" value="F:metal ion binding"/>
    <property type="evidence" value="ECO:0007669"/>
    <property type="project" value="InterPro"/>
</dbReference>
<feature type="domain" description="Peptidase M16 N-terminal" evidence="1">
    <location>
        <begin position="56"/>
        <end position="196"/>
    </location>
</feature>
<dbReference type="STRING" id="991905.SL003B_3449"/>
<dbReference type="HOGENOM" id="CLU_009902_6_2_5"/>
<name>F2J036_POLGS</name>
<evidence type="ECO:0000313" key="4">
    <source>
        <dbReference type="Proteomes" id="UP000008130"/>
    </source>
</evidence>
<organism evidence="3 4">
    <name type="scientific">Polymorphum gilvum (strain LMG 25793 / CGMCC 1.9160 / SL003B-26A1)</name>
    <dbReference type="NCBI Taxonomy" id="991905"/>
    <lineage>
        <taxon>Bacteria</taxon>
        <taxon>Pseudomonadati</taxon>
        <taxon>Pseudomonadota</taxon>
        <taxon>Alphaproteobacteria</taxon>
        <taxon>Rhodobacterales</taxon>
        <taxon>Paracoccaceae</taxon>
        <taxon>Polymorphum</taxon>
    </lineage>
</organism>
<dbReference type="KEGG" id="pgv:SL003B_3449"/>
<evidence type="ECO:0000259" key="1">
    <source>
        <dbReference type="Pfam" id="PF00675"/>
    </source>
</evidence>
<reference evidence="3 4" key="1">
    <citation type="journal article" date="2011" name="J. Bacteriol.">
        <title>Complete genome sequence of Polymorphum gilvum SL003B-26A1T, a crude oil-degrading bacterium from oil-polluted saline soil.</title>
        <authorList>
            <person name="Li S.G."/>
            <person name="Tang Y.Q."/>
            <person name="Nie Y."/>
            <person name="Cai M."/>
            <person name="Wu X.L."/>
        </authorList>
    </citation>
    <scope>NUCLEOTIDE SEQUENCE [LARGE SCALE GENOMIC DNA]</scope>
    <source>
        <strain evidence="4">LMG 25793 / CGMCC 1.9160 / SL003B-26A1</strain>
    </source>
</reference>
<dbReference type="eggNOG" id="COG0612">
    <property type="taxonomic scope" value="Bacteria"/>
</dbReference>
<dbReference type="PANTHER" id="PTHR11851:SF224">
    <property type="entry name" value="PROCESSING PROTEASE"/>
    <property type="match status" value="1"/>
</dbReference>
<sequence length="448" mass="48027">MTMQTRPGALLRLSMTGSLTGLAALLLLALTGLAAQATAIQRIVSPGGIEAWLVEDHTVPLIALNFSFEGGSTQDPDGKEGVTRLLAATLDEGAGELTSEAFQARLEELAVSISFNAGMDRFYGSLRSLTDTGEDAFDLLHLALSAPRFDEDAVDRMKSQIVSGLKRETRDPDAIASKAFMRAAFPDHPYARPSNGTETSVPALTRDDLVAQHRRLVARKGLTIGVVGAIDADTLSVLLDRTFAGLPEQGDLVPVAETQPETGIRVDETLDVPQTTVLLGLPGPKRDDPDYQSAFVMNHILGGGSFTSWLYREVREKRGLSYSVGTDLSPYDRSGVLFASGATRADRASETLDIILQQFERMAADGPTPEDLAKAKSFLTGSYALRFDTSGKIAGQLVALQNAGLGIDYFDRRNAEIEAVTLEDVKRVAQRYLAGKTPTVVTVGPATN</sequence>
<protein>
    <submittedName>
        <fullName evidence="3">Peptidase M16-like protein</fullName>
    </submittedName>
</protein>
<feature type="domain" description="Peptidase M16 C-terminal" evidence="2">
    <location>
        <begin position="204"/>
        <end position="377"/>
    </location>
</feature>
<dbReference type="InterPro" id="IPR011765">
    <property type="entry name" value="Pept_M16_N"/>
</dbReference>
<dbReference type="InterPro" id="IPR050361">
    <property type="entry name" value="MPP/UQCRC_Complex"/>
</dbReference>
<evidence type="ECO:0000313" key="3">
    <source>
        <dbReference type="EMBL" id="ADZ71871.1"/>
    </source>
</evidence>
<dbReference type="InterPro" id="IPR007863">
    <property type="entry name" value="Peptidase_M16_C"/>
</dbReference>
<gene>
    <name evidence="3" type="ordered locus">SL003B_3449</name>
</gene>
<dbReference type="Pfam" id="PF05193">
    <property type="entry name" value="Peptidase_M16_C"/>
    <property type="match status" value="1"/>
</dbReference>
<dbReference type="AlphaFoldDB" id="F2J036"/>
<keyword evidence="4" id="KW-1185">Reference proteome</keyword>
<proteinExistence type="predicted"/>
<dbReference type="Gene3D" id="3.30.830.10">
    <property type="entry name" value="Metalloenzyme, LuxS/M16 peptidase-like"/>
    <property type="match status" value="2"/>
</dbReference>
<dbReference type="Proteomes" id="UP000008130">
    <property type="component" value="Chromosome"/>
</dbReference>
<evidence type="ECO:0000259" key="2">
    <source>
        <dbReference type="Pfam" id="PF05193"/>
    </source>
</evidence>
<accession>F2J036</accession>
<dbReference type="SUPFAM" id="SSF63411">
    <property type="entry name" value="LuxS/MPP-like metallohydrolase"/>
    <property type="match status" value="2"/>
</dbReference>
<dbReference type="RefSeq" id="WP_013654180.1">
    <property type="nucleotide sequence ID" value="NC_015259.1"/>
</dbReference>
<dbReference type="PATRIC" id="fig|991905.3.peg.3560"/>
<dbReference type="EMBL" id="CP002568">
    <property type="protein sequence ID" value="ADZ71871.1"/>
    <property type="molecule type" value="Genomic_DNA"/>
</dbReference>